<proteinExistence type="predicted"/>
<evidence type="ECO:0000313" key="2">
    <source>
        <dbReference type="Proteomes" id="UP000244093"/>
    </source>
</evidence>
<reference evidence="1 2" key="1">
    <citation type="journal article" date="2018" name="Syst. Appl. Microbiol.">
        <title>A new symbiotic nanoarchaeote (Candidatus Nanoclepta minutus) and its host (Zestosphaera tikiterensis gen. nov., sp. nov.) from a New Zealand hot spring.</title>
        <authorList>
            <person name="St John E."/>
            <person name="Liu Y."/>
            <person name="Podar M."/>
            <person name="Stott M.B."/>
            <person name="Meneghin J."/>
            <person name="Chen Z."/>
            <person name="Lagutin K."/>
            <person name="Mitchell K."/>
            <person name="Reysenbach A.L."/>
        </authorList>
    </citation>
    <scope>NUCLEOTIDE SEQUENCE [LARGE SCALE GENOMIC DNA]</scope>
    <source>
        <strain evidence="1">NZ3</strain>
    </source>
</reference>
<evidence type="ECO:0000313" key="1">
    <source>
        <dbReference type="EMBL" id="PUA31851.1"/>
    </source>
</evidence>
<dbReference type="Proteomes" id="UP000244093">
    <property type="component" value="Unassembled WGS sequence"/>
</dbReference>
<sequence>MLLICKFLNRCVEDLKLCPFYNRGKSPELCGFFWILRRFEDYAKSYTDADRMLAEELIEMLRDGWLKGVERGTRAPGGITGTIFEEWLYKKLSEELKSTCILRRGERIYLRLGDSEIKWVVDIHSECDRRVTAIEAKVYFDKQHSLMAKTLLDFTDIKWAFVSLHPLDKYVEGILQHVQSMYKGRFMYSSILKDPHRAIKIIATFCKEG</sequence>
<organism evidence="1 2">
    <name type="scientific">Zestosphaera tikiterensis</name>
    <dbReference type="NCBI Taxonomy" id="1973259"/>
    <lineage>
        <taxon>Archaea</taxon>
        <taxon>Thermoproteota</taxon>
        <taxon>Thermoprotei</taxon>
        <taxon>Desulfurococcales</taxon>
        <taxon>Desulfurococcaceae</taxon>
        <taxon>Zestosphaera</taxon>
    </lineage>
</organism>
<protein>
    <recommendedName>
        <fullName evidence="3">Restriction endonuclease type IV Mrr domain-containing protein</fullName>
    </recommendedName>
</protein>
<accession>A0A2R7Y2S8</accession>
<dbReference type="AlphaFoldDB" id="A0A2R7Y2S8"/>
<gene>
    <name evidence="1" type="ORF">B7O98_08635</name>
</gene>
<dbReference type="EMBL" id="NBVN01000006">
    <property type="protein sequence ID" value="PUA31851.1"/>
    <property type="molecule type" value="Genomic_DNA"/>
</dbReference>
<name>A0A2R7Y2S8_9CREN</name>
<comment type="caution">
    <text evidence="1">The sequence shown here is derived from an EMBL/GenBank/DDBJ whole genome shotgun (WGS) entry which is preliminary data.</text>
</comment>
<evidence type="ECO:0008006" key="3">
    <source>
        <dbReference type="Google" id="ProtNLM"/>
    </source>
</evidence>